<sequence>MKKTIVAGAAAIGLVALLAGCGTPNNTSTNSTTGSNSASNSVSSTVTTDMKDQFVSVTASAQTAIDDFTTGKSLLGPMSTKTIGGTTYSVVATSKSDLNDLEQSYLDFLTQAQVNNLFSHVSLKGGDYVFQSMTSSGDTNNWFKATVKSALPQGNGYLVTLSVPQTDGGSAQTQTAVIQKDASGHWVYAGT</sequence>
<dbReference type="AlphaFoldDB" id="A0A0P9ETS7"/>
<dbReference type="PATRIC" id="fig|471514.4.peg.4602"/>
<comment type="caution">
    <text evidence="2">The sequence shown here is derived from an EMBL/GenBank/DDBJ whole genome shotgun (WGS) entry which is preliminary data.</text>
</comment>
<feature type="chain" id="PRO_5039010251" description="Lipoprotein" evidence="1">
    <location>
        <begin position="22"/>
        <end position="191"/>
    </location>
</feature>
<keyword evidence="1" id="KW-0732">Signal</keyword>
<dbReference type="RefSeq" id="WP_054970645.1">
    <property type="nucleotide sequence ID" value="NZ_LJCO01000079.1"/>
</dbReference>
<feature type="signal peptide" evidence="1">
    <location>
        <begin position="1"/>
        <end position="21"/>
    </location>
</feature>
<reference evidence="2 3" key="1">
    <citation type="submission" date="2015-09" db="EMBL/GenBank/DDBJ databases">
        <title>Draft genome sequence of Alicyclobacillus ferrooxydans DSM 22381.</title>
        <authorList>
            <person name="Hemp J."/>
        </authorList>
    </citation>
    <scope>NUCLEOTIDE SEQUENCE [LARGE SCALE GENOMIC DNA]</scope>
    <source>
        <strain evidence="2 3">TC-34</strain>
    </source>
</reference>
<dbReference type="Proteomes" id="UP000050482">
    <property type="component" value="Unassembled WGS sequence"/>
</dbReference>
<dbReference type="PROSITE" id="PS51257">
    <property type="entry name" value="PROKAR_LIPOPROTEIN"/>
    <property type="match status" value="1"/>
</dbReference>
<accession>A0A0P9ETS7</accession>
<name>A0A0P9ETS7_9BACL</name>
<evidence type="ECO:0000313" key="3">
    <source>
        <dbReference type="Proteomes" id="UP000050482"/>
    </source>
</evidence>
<protein>
    <recommendedName>
        <fullName evidence="4">Lipoprotein</fullName>
    </recommendedName>
</protein>
<evidence type="ECO:0000256" key="1">
    <source>
        <dbReference type="SAM" id="SignalP"/>
    </source>
</evidence>
<gene>
    <name evidence="2" type="ORF">AN477_18430</name>
</gene>
<keyword evidence="3" id="KW-1185">Reference proteome</keyword>
<evidence type="ECO:0008006" key="4">
    <source>
        <dbReference type="Google" id="ProtNLM"/>
    </source>
</evidence>
<dbReference type="EMBL" id="LJCO01000079">
    <property type="protein sequence ID" value="KPV42284.1"/>
    <property type="molecule type" value="Genomic_DNA"/>
</dbReference>
<evidence type="ECO:0000313" key="2">
    <source>
        <dbReference type="EMBL" id="KPV42284.1"/>
    </source>
</evidence>
<organism evidence="2 3">
    <name type="scientific">Alicyclobacillus ferrooxydans</name>
    <dbReference type="NCBI Taxonomy" id="471514"/>
    <lineage>
        <taxon>Bacteria</taxon>
        <taxon>Bacillati</taxon>
        <taxon>Bacillota</taxon>
        <taxon>Bacilli</taxon>
        <taxon>Bacillales</taxon>
        <taxon>Alicyclobacillaceae</taxon>
        <taxon>Alicyclobacillus</taxon>
    </lineage>
</organism>
<proteinExistence type="predicted"/>